<organism evidence="2">
    <name type="scientific">Symploca sp. SIO1C4</name>
    <dbReference type="NCBI Taxonomy" id="2607765"/>
    <lineage>
        <taxon>Bacteria</taxon>
        <taxon>Bacillati</taxon>
        <taxon>Cyanobacteriota</taxon>
        <taxon>Cyanophyceae</taxon>
        <taxon>Coleofasciculales</taxon>
        <taxon>Coleofasciculaceae</taxon>
        <taxon>Symploca</taxon>
    </lineage>
</organism>
<comment type="caution">
    <text evidence="2">The sequence shown here is derived from an EMBL/GenBank/DDBJ whole genome shotgun (WGS) entry which is preliminary data.</text>
</comment>
<reference evidence="2" key="1">
    <citation type="submission" date="2019-11" db="EMBL/GenBank/DDBJ databases">
        <title>Genomic insights into an expanded diversity of filamentous marine cyanobacteria reveals the extraordinary biosynthetic potential of Moorea and Okeania.</title>
        <authorList>
            <person name="Ferreira Leao T."/>
            <person name="Wang M."/>
            <person name="Moss N."/>
            <person name="Da Silva R."/>
            <person name="Sanders J."/>
            <person name="Nurk S."/>
            <person name="Gurevich A."/>
            <person name="Humphrey G."/>
            <person name="Reher R."/>
            <person name="Zhu Q."/>
            <person name="Belda-Ferre P."/>
            <person name="Glukhov E."/>
            <person name="Rex R."/>
            <person name="Dorrestein P.C."/>
            <person name="Knight R."/>
            <person name="Pevzner P."/>
            <person name="Gerwick W.H."/>
            <person name="Gerwick L."/>
        </authorList>
    </citation>
    <scope>NUCLEOTIDE SEQUENCE</scope>
    <source>
        <strain evidence="2">SIO1C4</strain>
    </source>
</reference>
<dbReference type="AlphaFoldDB" id="A0A6B3N0C6"/>
<evidence type="ECO:0000313" key="2">
    <source>
        <dbReference type="EMBL" id="NER26539.1"/>
    </source>
</evidence>
<feature type="transmembrane region" description="Helical" evidence="1">
    <location>
        <begin position="65"/>
        <end position="86"/>
    </location>
</feature>
<evidence type="ECO:0000256" key="1">
    <source>
        <dbReference type="SAM" id="Phobius"/>
    </source>
</evidence>
<keyword evidence="1" id="KW-0812">Transmembrane</keyword>
<protein>
    <submittedName>
        <fullName evidence="2">Uncharacterized protein</fullName>
    </submittedName>
</protein>
<sequence length="114" mass="13006">MQTINGKLIVEEQSELEQLKPNLENIVQQFEHLELQITAVSQQDKIEYLKQLTSVQLSLHKLERIYNRLVFTTILTAFGLASWYIWLGFNQNSAPAKLANSPIPITSIKAATDH</sequence>
<keyword evidence="1" id="KW-0472">Membrane</keyword>
<dbReference type="EMBL" id="JAAHFQ010000034">
    <property type="protein sequence ID" value="NER26539.1"/>
    <property type="molecule type" value="Genomic_DNA"/>
</dbReference>
<gene>
    <name evidence="2" type="ORF">F6J89_02640</name>
</gene>
<accession>A0A6B3N0C6</accession>
<keyword evidence="1" id="KW-1133">Transmembrane helix</keyword>
<proteinExistence type="predicted"/>
<name>A0A6B3N0C6_9CYAN</name>